<evidence type="ECO:0000256" key="3">
    <source>
        <dbReference type="ARBA" id="ARBA00022630"/>
    </source>
</evidence>
<dbReference type="InterPro" id="IPR036188">
    <property type="entry name" value="FAD/NAD-bd_sf"/>
</dbReference>
<evidence type="ECO:0000313" key="9">
    <source>
        <dbReference type="Proteomes" id="UP000326565"/>
    </source>
</evidence>
<organism evidence="8 9">
    <name type="scientific">Aspergillus leporis</name>
    <dbReference type="NCBI Taxonomy" id="41062"/>
    <lineage>
        <taxon>Eukaryota</taxon>
        <taxon>Fungi</taxon>
        <taxon>Dikarya</taxon>
        <taxon>Ascomycota</taxon>
        <taxon>Pezizomycotina</taxon>
        <taxon>Eurotiomycetes</taxon>
        <taxon>Eurotiomycetidae</taxon>
        <taxon>Eurotiales</taxon>
        <taxon>Aspergillaceae</taxon>
        <taxon>Aspergillus</taxon>
        <taxon>Aspergillus subgen. Circumdati</taxon>
    </lineage>
</organism>
<dbReference type="AlphaFoldDB" id="A0A5N5WTD7"/>
<evidence type="ECO:0000259" key="7">
    <source>
        <dbReference type="Pfam" id="PF01266"/>
    </source>
</evidence>
<keyword evidence="9" id="KW-1185">Reference proteome</keyword>
<reference evidence="8 9" key="1">
    <citation type="submission" date="2019-04" db="EMBL/GenBank/DDBJ databases">
        <title>Friends and foes A comparative genomics study of 23 Aspergillus species from section Flavi.</title>
        <authorList>
            <consortium name="DOE Joint Genome Institute"/>
            <person name="Kjaerbolling I."/>
            <person name="Vesth T."/>
            <person name="Frisvad J.C."/>
            <person name="Nybo J.L."/>
            <person name="Theobald S."/>
            <person name="Kildgaard S."/>
            <person name="Isbrandt T."/>
            <person name="Kuo A."/>
            <person name="Sato A."/>
            <person name="Lyhne E.K."/>
            <person name="Kogle M.E."/>
            <person name="Wiebenga A."/>
            <person name="Kun R.S."/>
            <person name="Lubbers R.J."/>
            <person name="Makela M.R."/>
            <person name="Barry K."/>
            <person name="Chovatia M."/>
            <person name="Clum A."/>
            <person name="Daum C."/>
            <person name="Haridas S."/>
            <person name="He G."/>
            <person name="LaButti K."/>
            <person name="Lipzen A."/>
            <person name="Mondo S."/>
            <person name="Riley R."/>
            <person name="Salamov A."/>
            <person name="Simmons B.A."/>
            <person name="Magnuson J.K."/>
            <person name="Henrissat B."/>
            <person name="Mortensen U.H."/>
            <person name="Larsen T.O."/>
            <person name="Devries R.P."/>
            <person name="Grigoriev I.V."/>
            <person name="Machida M."/>
            <person name="Baker S.E."/>
            <person name="Andersen M.R."/>
        </authorList>
    </citation>
    <scope>NUCLEOTIDE SEQUENCE [LARGE SCALE GENOMIC DNA]</scope>
    <source>
        <strain evidence="8 9">CBS 151.66</strain>
    </source>
</reference>
<accession>A0A5N5WTD7</accession>
<feature type="region of interest" description="Disordered" evidence="6">
    <location>
        <begin position="283"/>
        <end position="305"/>
    </location>
</feature>
<comment type="similarity">
    <text evidence="2">Belongs to the MSOX/MTOX family.</text>
</comment>
<proteinExistence type="inferred from homology"/>
<dbReference type="Proteomes" id="UP000326565">
    <property type="component" value="Unassembled WGS sequence"/>
</dbReference>
<gene>
    <name evidence="8" type="ORF">BDV29DRAFT_178636</name>
</gene>
<dbReference type="GO" id="GO:0050660">
    <property type="term" value="F:flavin adenine dinucleotide binding"/>
    <property type="evidence" value="ECO:0007669"/>
    <property type="project" value="InterPro"/>
</dbReference>
<dbReference type="PANTHER" id="PTHR10961:SF45">
    <property type="entry name" value="FAD DEPENDENT OXIDOREDUCTASE DOMAIN-CONTAINING PROTEIN-RELATED"/>
    <property type="match status" value="1"/>
</dbReference>
<dbReference type="InterPro" id="IPR045170">
    <property type="entry name" value="MTOX"/>
</dbReference>
<dbReference type="Gene3D" id="3.30.9.10">
    <property type="entry name" value="D-Amino Acid Oxidase, subunit A, domain 2"/>
    <property type="match status" value="1"/>
</dbReference>
<evidence type="ECO:0000256" key="2">
    <source>
        <dbReference type="ARBA" id="ARBA00010989"/>
    </source>
</evidence>
<evidence type="ECO:0000256" key="6">
    <source>
        <dbReference type="SAM" id="MobiDB-lite"/>
    </source>
</evidence>
<sequence length="433" mass="47852">MDKNSKIVIVGAGVFGLSTAAKLASEGYQHVFVLDRHTPPVPDGSSSDISRVIRFDYADKDYLNIAYEAYKQWSQMPKYKGIFFPAPFVLTGSATTHGPSWTDKTTAALTKKGLPWTKLDNAAAAKDRYPVLSGALASPEFTGYYNDQAGWADANKAVSQLRDDCFELGVSFISGRAGTVIGLETDLLKNIKGVETLAGTTTEGDYFVLAAGAWSSGLVNMYNSTLSTAQVVGYTPLSDAEVQKYKYVPIYANFSTGWFNFPPHDDTKTLKMAVHGWGYTRTPSKEDHQTIESNISTPPLNPPRQRANFTPPDGEDRLRQGLREILPELADRPFERVSLCWYTDTPSGDFIMDSHPDYNNLFVGGGGSGHAFKFLPVLGNYMFLALTKRLPQDLAYKWRFRTEYQNQKDTFLGDGSRGGPARGQLHAQKRAKL</sequence>
<comment type="cofactor">
    <cofactor evidence="1">
        <name>FAD</name>
        <dbReference type="ChEBI" id="CHEBI:57692"/>
    </cofactor>
</comment>
<dbReference type="SUPFAM" id="SSF54373">
    <property type="entry name" value="FAD-linked reductases, C-terminal domain"/>
    <property type="match status" value="1"/>
</dbReference>
<dbReference type="GO" id="GO:0004657">
    <property type="term" value="F:proline dehydrogenase activity"/>
    <property type="evidence" value="ECO:0007669"/>
    <property type="project" value="TreeGrafter"/>
</dbReference>
<dbReference type="GO" id="GO:0050031">
    <property type="term" value="F:L-pipecolate oxidase activity"/>
    <property type="evidence" value="ECO:0007669"/>
    <property type="project" value="TreeGrafter"/>
</dbReference>
<evidence type="ECO:0000256" key="4">
    <source>
        <dbReference type="ARBA" id="ARBA00022827"/>
    </source>
</evidence>
<dbReference type="EMBL" id="ML732263">
    <property type="protein sequence ID" value="KAB8071806.1"/>
    <property type="molecule type" value="Genomic_DNA"/>
</dbReference>
<dbReference type="Gene3D" id="3.50.50.60">
    <property type="entry name" value="FAD/NAD(P)-binding domain"/>
    <property type="match status" value="1"/>
</dbReference>
<evidence type="ECO:0000256" key="5">
    <source>
        <dbReference type="ARBA" id="ARBA00023002"/>
    </source>
</evidence>
<feature type="domain" description="FAD dependent oxidoreductase" evidence="7">
    <location>
        <begin position="6"/>
        <end position="382"/>
    </location>
</feature>
<dbReference type="OrthoDB" id="2219495at2759"/>
<dbReference type="Pfam" id="PF01266">
    <property type="entry name" value="DAO"/>
    <property type="match status" value="1"/>
</dbReference>
<keyword evidence="5" id="KW-0560">Oxidoreductase</keyword>
<keyword evidence="4" id="KW-0274">FAD</keyword>
<keyword evidence="3" id="KW-0285">Flavoprotein</keyword>
<dbReference type="InterPro" id="IPR006076">
    <property type="entry name" value="FAD-dep_OxRdtase"/>
</dbReference>
<name>A0A5N5WTD7_9EURO</name>
<protein>
    <submittedName>
        <fullName evidence="8">FAD dependent oxidoreductase</fullName>
    </submittedName>
</protein>
<dbReference type="PANTHER" id="PTHR10961">
    <property type="entry name" value="PEROXISOMAL SARCOSINE OXIDASE"/>
    <property type="match status" value="1"/>
</dbReference>
<dbReference type="SUPFAM" id="SSF51905">
    <property type="entry name" value="FAD/NAD(P)-binding domain"/>
    <property type="match status" value="1"/>
</dbReference>
<evidence type="ECO:0000256" key="1">
    <source>
        <dbReference type="ARBA" id="ARBA00001974"/>
    </source>
</evidence>
<feature type="region of interest" description="Disordered" evidence="6">
    <location>
        <begin position="409"/>
        <end position="433"/>
    </location>
</feature>
<dbReference type="GO" id="GO:0008115">
    <property type="term" value="F:sarcosine oxidase activity"/>
    <property type="evidence" value="ECO:0007669"/>
    <property type="project" value="TreeGrafter"/>
</dbReference>
<evidence type="ECO:0000313" key="8">
    <source>
        <dbReference type="EMBL" id="KAB8071806.1"/>
    </source>
</evidence>